<feature type="transmembrane region" description="Helical" evidence="6">
    <location>
        <begin position="214"/>
        <end position="234"/>
    </location>
</feature>
<dbReference type="AlphaFoldDB" id="A0A8H9IXG9"/>
<sequence length="258" mass="27193">MTALAVLAVAAAVAYVTAAVHLCLRGDFWPATRVFAFCGGAVSVAAAALAPLPGGAFTVHMGQHVLLGMVAPLLFVLGRPVTLAFRALRPGSPRRLLLRLVHSRPAGWLVFPPVAALLDVGGLWVLYRTPLFAATHEHPWLHALVHFHVLVAGILFTASVLQLDPLRRRYGLVLRGVTLVAASAAHGVLAKTLYLSAPPHVSFADVPRGAELMYYGGDVVEIALAVVLALGWYAEAGRRYRAAGSQPAAAGSVTAGRR</sequence>
<keyword evidence="2" id="KW-1003">Cell membrane</keyword>
<comment type="subcellular location">
    <subcellularLocation>
        <location evidence="1">Cell membrane</location>
        <topology evidence="1">Multi-pass membrane protein</topology>
    </subcellularLocation>
</comment>
<name>A0A8H9IXG9_9PSEU</name>
<feature type="transmembrane region" description="Helical" evidence="6">
    <location>
        <begin position="173"/>
        <end position="194"/>
    </location>
</feature>
<evidence type="ECO:0000256" key="2">
    <source>
        <dbReference type="ARBA" id="ARBA00022475"/>
    </source>
</evidence>
<feature type="transmembrane region" description="Helical" evidence="6">
    <location>
        <begin position="139"/>
        <end position="161"/>
    </location>
</feature>
<keyword evidence="8" id="KW-1185">Reference proteome</keyword>
<proteinExistence type="predicted"/>
<evidence type="ECO:0000313" key="7">
    <source>
        <dbReference type="EMBL" id="GHF65606.1"/>
    </source>
</evidence>
<dbReference type="Proteomes" id="UP000658656">
    <property type="component" value="Unassembled WGS sequence"/>
</dbReference>
<feature type="transmembrane region" description="Helical" evidence="6">
    <location>
        <begin position="65"/>
        <end position="85"/>
    </location>
</feature>
<keyword evidence="3 6" id="KW-0812">Transmembrane</keyword>
<evidence type="ECO:0000256" key="3">
    <source>
        <dbReference type="ARBA" id="ARBA00022692"/>
    </source>
</evidence>
<reference evidence="7" key="2">
    <citation type="submission" date="2020-09" db="EMBL/GenBank/DDBJ databases">
        <authorList>
            <person name="Sun Q."/>
            <person name="Zhou Y."/>
        </authorList>
    </citation>
    <scope>NUCLEOTIDE SEQUENCE</scope>
    <source>
        <strain evidence="7">CGMCC 4.7679</strain>
    </source>
</reference>
<gene>
    <name evidence="7" type="ORF">GCM10017566_43960</name>
</gene>
<organism evidence="7 8">
    <name type="scientific">Amycolatopsis bartoniae</name>
    <dbReference type="NCBI Taxonomy" id="941986"/>
    <lineage>
        <taxon>Bacteria</taxon>
        <taxon>Bacillati</taxon>
        <taxon>Actinomycetota</taxon>
        <taxon>Actinomycetes</taxon>
        <taxon>Pseudonocardiales</taxon>
        <taxon>Pseudonocardiaceae</taxon>
        <taxon>Amycolatopsis</taxon>
    </lineage>
</organism>
<evidence type="ECO:0000256" key="4">
    <source>
        <dbReference type="ARBA" id="ARBA00022989"/>
    </source>
</evidence>
<comment type="caution">
    <text evidence="7">The sequence shown here is derived from an EMBL/GenBank/DDBJ whole genome shotgun (WGS) entry which is preliminary data.</text>
</comment>
<dbReference type="EMBL" id="BNAV01000006">
    <property type="protein sequence ID" value="GHF65606.1"/>
    <property type="molecule type" value="Genomic_DNA"/>
</dbReference>
<evidence type="ECO:0000256" key="5">
    <source>
        <dbReference type="ARBA" id="ARBA00023136"/>
    </source>
</evidence>
<keyword evidence="5 6" id="KW-0472">Membrane</keyword>
<reference evidence="7" key="1">
    <citation type="journal article" date="2014" name="Int. J. Syst. Evol. Microbiol.">
        <title>Complete genome sequence of Corynebacterium casei LMG S-19264T (=DSM 44701T), isolated from a smear-ripened cheese.</title>
        <authorList>
            <consortium name="US DOE Joint Genome Institute (JGI-PGF)"/>
            <person name="Walter F."/>
            <person name="Albersmeier A."/>
            <person name="Kalinowski J."/>
            <person name="Ruckert C."/>
        </authorList>
    </citation>
    <scope>NUCLEOTIDE SEQUENCE</scope>
    <source>
        <strain evidence="7">CGMCC 4.7679</strain>
    </source>
</reference>
<feature type="transmembrane region" description="Helical" evidence="6">
    <location>
        <begin position="106"/>
        <end position="127"/>
    </location>
</feature>
<dbReference type="InterPro" id="IPR019108">
    <property type="entry name" value="Caa3_assmbl_CtaG-rel"/>
</dbReference>
<evidence type="ECO:0000256" key="1">
    <source>
        <dbReference type="ARBA" id="ARBA00004651"/>
    </source>
</evidence>
<accession>A0A8H9IXG9</accession>
<protein>
    <submittedName>
        <fullName evidence="7">Membrane protein</fullName>
    </submittedName>
</protein>
<dbReference type="RefSeq" id="WP_221216725.1">
    <property type="nucleotide sequence ID" value="NZ_BNAV01000006.1"/>
</dbReference>
<dbReference type="Pfam" id="PF09678">
    <property type="entry name" value="Caa3_CtaG"/>
    <property type="match status" value="1"/>
</dbReference>
<evidence type="ECO:0000313" key="8">
    <source>
        <dbReference type="Proteomes" id="UP000658656"/>
    </source>
</evidence>
<evidence type="ECO:0000256" key="6">
    <source>
        <dbReference type="SAM" id="Phobius"/>
    </source>
</evidence>
<keyword evidence="4 6" id="KW-1133">Transmembrane helix</keyword>
<dbReference type="GO" id="GO:0005886">
    <property type="term" value="C:plasma membrane"/>
    <property type="evidence" value="ECO:0007669"/>
    <property type="project" value="UniProtKB-SubCell"/>
</dbReference>